<dbReference type="HOGENOM" id="CLU_3243142_0_0_1"/>
<dbReference type="AlphaFoldDB" id="K3ZP70"/>
<proteinExistence type="predicted"/>
<dbReference type="InParanoid" id="K3ZP70"/>
<protein>
    <submittedName>
        <fullName evidence="1">Uncharacterized protein</fullName>
    </submittedName>
</protein>
<dbReference type="EnsemblPlants" id="KQK94516">
    <property type="protein sequence ID" value="KQK94516"/>
    <property type="gene ID" value="SETIT_028400mg"/>
</dbReference>
<name>K3ZP70_SETIT</name>
<dbReference type="Proteomes" id="UP000004995">
    <property type="component" value="Unassembled WGS sequence"/>
</dbReference>
<evidence type="ECO:0000313" key="2">
    <source>
        <dbReference type="Proteomes" id="UP000004995"/>
    </source>
</evidence>
<organism evidence="1 2">
    <name type="scientific">Setaria italica</name>
    <name type="common">Foxtail millet</name>
    <name type="synonym">Panicum italicum</name>
    <dbReference type="NCBI Taxonomy" id="4555"/>
    <lineage>
        <taxon>Eukaryota</taxon>
        <taxon>Viridiplantae</taxon>
        <taxon>Streptophyta</taxon>
        <taxon>Embryophyta</taxon>
        <taxon>Tracheophyta</taxon>
        <taxon>Spermatophyta</taxon>
        <taxon>Magnoliopsida</taxon>
        <taxon>Liliopsida</taxon>
        <taxon>Poales</taxon>
        <taxon>Poaceae</taxon>
        <taxon>PACMAD clade</taxon>
        <taxon>Panicoideae</taxon>
        <taxon>Panicodae</taxon>
        <taxon>Paniceae</taxon>
        <taxon>Cenchrinae</taxon>
        <taxon>Setaria</taxon>
    </lineage>
</organism>
<dbReference type="Gramene" id="KQK94516">
    <property type="protein sequence ID" value="KQK94516"/>
    <property type="gene ID" value="SETIT_028400mg"/>
</dbReference>
<accession>K3ZP70</accession>
<sequence>MTTPLYSTPIPILFLLRSGIGNTLCNNYVNFYLNKLRETLFNV</sequence>
<dbReference type="EMBL" id="AGNK02004908">
    <property type="status" value="NOT_ANNOTATED_CDS"/>
    <property type="molecule type" value="Genomic_DNA"/>
</dbReference>
<reference evidence="2" key="1">
    <citation type="journal article" date="2012" name="Nat. Biotechnol.">
        <title>Reference genome sequence of the model plant Setaria.</title>
        <authorList>
            <person name="Bennetzen J.L."/>
            <person name="Schmutz J."/>
            <person name="Wang H."/>
            <person name="Percifield R."/>
            <person name="Hawkins J."/>
            <person name="Pontaroli A.C."/>
            <person name="Estep M."/>
            <person name="Feng L."/>
            <person name="Vaughn J.N."/>
            <person name="Grimwood J."/>
            <person name="Jenkins J."/>
            <person name="Barry K."/>
            <person name="Lindquist E."/>
            <person name="Hellsten U."/>
            <person name="Deshpande S."/>
            <person name="Wang X."/>
            <person name="Wu X."/>
            <person name="Mitros T."/>
            <person name="Triplett J."/>
            <person name="Yang X."/>
            <person name="Ye C.Y."/>
            <person name="Mauro-Herrera M."/>
            <person name="Wang L."/>
            <person name="Li P."/>
            <person name="Sharma M."/>
            <person name="Sharma R."/>
            <person name="Ronald P.C."/>
            <person name="Panaud O."/>
            <person name="Kellogg E.A."/>
            <person name="Brutnell T.P."/>
            <person name="Doust A.N."/>
            <person name="Tuskan G.A."/>
            <person name="Rokhsar D."/>
            <person name="Devos K.M."/>
        </authorList>
    </citation>
    <scope>NUCLEOTIDE SEQUENCE [LARGE SCALE GENOMIC DNA]</scope>
    <source>
        <strain evidence="2">cv. Yugu1</strain>
    </source>
</reference>
<evidence type="ECO:0000313" key="1">
    <source>
        <dbReference type="EnsemblPlants" id="KQK94516"/>
    </source>
</evidence>
<keyword evidence="2" id="KW-1185">Reference proteome</keyword>
<reference evidence="1" key="2">
    <citation type="submission" date="2018-08" db="UniProtKB">
        <authorList>
            <consortium name="EnsemblPlants"/>
        </authorList>
    </citation>
    <scope>IDENTIFICATION</scope>
    <source>
        <strain evidence="1">Yugu1</strain>
    </source>
</reference>